<dbReference type="EC" id="3.2.1.26" evidence="3"/>
<organism evidence="7 8">
    <name type="scientific">Thioalkalicoccus limnaeus</name>
    <dbReference type="NCBI Taxonomy" id="120681"/>
    <lineage>
        <taxon>Bacteria</taxon>
        <taxon>Pseudomonadati</taxon>
        <taxon>Pseudomonadota</taxon>
        <taxon>Gammaproteobacteria</taxon>
        <taxon>Chromatiales</taxon>
        <taxon>Chromatiaceae</taxon>
        <taxon>Thioalkalicoccus</taxon>
    </lineage>
</organism>
<evidence type="ECO:0000256" key="5">
    <source>
        <dbReference type="ARBA" id="ARBA00023277"/>
    </source>
</evidence>
<protein>
    <recommendedName>
        <fullName evidence="3">beta-fructofuranosidase</fullName>
        <ecNumber evidence="3">3.2.1.26</ecNumber>
    </recommendedName>
</protein>
<dbReference type="InterPro" id="IPR008928">
    <property type="entry name" value="6-hairpin_glycosidase_sf"/>
</dbReference>
<dbReference type="EMBL" id="JBDKXB010000007">
    <property type="protein sequence ID" value="MEY6432305.1"/>
    <property type="molecule type" value="Genomic_DNA"/>
</dbReference>
<dbReference type="GO" id="GO:0016787">
    <property type="term" value="F:hydrolase activity"/>
    <property type="evidence" value="ECO:0007669"/>
    <property type="project" value="UniProtKB-KW"/>
</dbReference>
<dbReference type="SUPFAM" id="SSF48208">
    <property type="entry name" value="Six-hairpin glycosidases"/>
    <property type="match status" value="1"/>
</dbReference>
<comment type="caution">
    <text evidence="7">The sequence shown here is derived from an EMBL/GenBank/DDBJ whole genome shotgun (WGS) entry which is preliminary data.</text>
</comment>
<comment type="similarity">
    <text evidence="2">Belongs to the glycosyl hydrolase 100 family.</text>
</comment>
<dbReference type="InterPro" id="IPR012341">
    <property type="entry name" value="6hp_glycosidase-like_sf"/>
</dbReference>
<name>A0ABV4BCR7_9GAMM</name>
<keyword evidence="6" id="KW-0326">Glycosidase</keyword>
<proteinExistence type="inferred from homology"/>
<gene>
    <name evidence="7" type="ORF">ABC977_07760</name>
</gene>
<evidence type="ECO:0000256" key="6">
    <source>
        <dbReference type="ARBA" id="ARBA00023295"/>
    </source>
</evidence>
<keyword evidence="5" id="KW-0119">Carbohydrate metabolism</keyword>
<evidence type="ECO:0000313" key="7">
    <source>
        <dbReference type="EMBL" id="MEY6432305.1"/>
    </source>
</evidence>
<accession>A0ABV4BCR7</accession>
<evidence type="ECO:0000256" key="2">
    <source>
        <dbReference type="ARBA" id="ARBA00007671"/>
    </source>
</evidence>
<keyword evidence="8" id="KW-1185">Reference proteome</keyword>
<reference evidence="7 8" key="1">
    <citation type="submission" date="2024-05" db="EMBL/GenBank/DDBJ databases">
        <title>Genome Sequence and Characterization of the New Strain Purple Sulfur Bacterium of Genus Thioalkalicoccus.</title>
        <authorList>
            <person name="Bryantseva I.A."/>
            <person name="Kyndt J.A."/>
            <person name="Imhoff J.F."/>
        </authorList>
    </citation>
    <scope>NUCLEOTIDE SEQUENCE [LARGE SCALE GENOMIC DNA]</scope>
    <source>
        <strain evidence="7 8">Um2</strain>
    </source>
</reference>
<evidence type="ECO:0000256" key="1">
    <source>
        <dbReference type="ARBA" id="ARBA00000094"/>
    </source>
</evidence>
<dbReference type="Gene3D" id="1.50.10.10">
    <property type="match status" value="1"/>
</dbReference>
<evidence type="ECO:0000313" key="8">
    <source>
        <dbReference type="Proteomes" id="UP001564408"/>
    </source>
</evidence>
<comment type="catalytic activity">
    <reaction evidence="1">
        <text>Hydrolysis of terminal non-reducing beta-D-fructofuranoside residues in beta-D-fructofuranosides.</text>
        <dbReference type="EC" id="3.2.1.26"/>
    </reaction>
</comment>
<dbReference type="Pfam" id="PF12899">
    <property type="entry name" value="Glyco_hydro_100"/>
    <property type="match status" value="1"/>
</dbReference>
<evidence type="ECO:0000256" key="4">
    <source>
        <dbReference type="ARBA" id="ARBA00022801"/>
    </source>
</evidence>
<dbReference type="RefSeq" id="WP_369666691.1">
    <property type="nucleotide sequence ID" value="NZ_JBDKXB010000007.1"/>
</dbReference>
<dbReference type="InterPro" id="IPR024746">
    <property type="entry name" value="Glyco_hydro_100"/>
</dbReference>
<keyword evidence="4 7" id="KW-0378">Hydrolase</keyword>
<sequence length="419" mass="47191">MTRPNGLAYQKAIELMQACATEDGFLASPTERSNYRRIWARDGVIMALAALMTEDPDLTDTARRTLERLAEHQGPHGEIPSNLDAATGRVSYGGTTGRVDANPWFVIGCAEYWHRTGDTAFIDRLRPAIERVRFLLGAWEFNNRGLLYVPVTGDWADEYVHSGYVLYDQLLYLQAQRAVAALHAEVVGSRDHGLLDAVSRLSHLIRANYWFNCADEIPPDAYHEVLYRKGLEAAPHCGNRYWMPSFSPSGYGYRFDGFANVLVSLLDVADDDQRARVDDFISAELVRDELPLLPAFHPVIEPVHEDWEELQVMFSYTFKNKPYEFHNGGLWPMLTGFYVVDLARRGRTSEAERFLDGIDRANALTIDDEPWGFPEFVHGRDLTPGGTRHQGWSAAASIMGHLALRGQPLFTIDSGLLGR</sequence>
<evidence type="ECO:0000256" key="3">
    <source>
        <dbReference type="ARBA" id="ARBA00012758"/>
    </source>
</evidence>
<dbReference type="Proteomes" id="UP001564408">
    <property type="component" value="Unassembled WGS sequence"/>
</dbReference>